<dbReference type="Proteomes" id="UP001320420">
    <property type="component" value="Unassembled WGS sequence"/>
</dbReference>
<dbReference type="PANTHER" id="PTHR11895:SF171">
    <property type="entry name" value="AMIDASE DOMAIN-CONTAINING PROTEIN"/>
    <property type="match status" value="1"/>
</dbReference>
<evidence type="ECO:0000313" key="3">
    <source>
        <dbReference type="Proteomes" id="UP001320420"/>
    </source>
</evidence>
<proteinExistence type="predicted"/>
<dbReference type="InterPro" id="IPR000120">
    <property type="entry name" value="Amidase"/>
</dbReference>
<organism evidence="2 3">
    <name type="scientific">Diatrype stigma</name>
    <dbReference type="NCBI Taxonomy" id="117547"/>
    <lineage>
        <taxon>Eukaryota</taxon>
        <taxon>Fungi</taxon>
        <taxon>Dikarya</taxon>
        <taxon>Ascomycota</taxon>
        <taxon>Pezizomycotina</taxon>
        <taxon>Sordariomycetes</taxon>
        <taxon>Xylariomycetidae</taxon>
        <taxon>Xylariales</taxon>
        <taxon>Diatrypaceae</taxon>
        <taxon>Diatrype</taxon>
    </lineage>
</organism>
<dbReference type="InterPro" id="IPR036928">
    <property type="entry name" value="AS_sf"/>
</dbReference>
<dbReference type="PANTHER" id="PTHR11895">
    <property type="entry name" value="TRANSAMIDASE"/>
    <property type="match status" value="1"/>
</dbReference>
<dbReference type="Gene3D" id="3.90.1300.10">
    <property type="entry name" value="Amidase signature (AS) domain"/>
    <property type="match status" value="1"/>
</dbReference>
<protein>
    <recommendedName>
        <fullName evidence="1">Amidase domain-containing protein</fullName>
    </recommendedName>
</protein>
<feature type="domain" description="Amidase" evidence="1">
    <location>
        <begin position="104"/>
        <end position="550"/>
    </location>
</feature>
<gene>
    <name evidence="2" type="ORF">SLS62_006158</name>
</gene>
<dbReference type="InterPro" id="IPR023631">
    <property type="entry name" value="Amidase_dom"/>
</dbReference>
<evidence type="ECO:0000259" key="1">
    <source>
        <dbReference type="Pfam" id="PF01425"/>
    </source>
</evidence>
<sequence>MSVVSIKGQNQSEIDKDTIHQLAASLSVEIANAGDVDDYLVLLRSLESVLQHVRDAPDYIHPELRPQPVVGGSRQYWKPRDEDNPMNGWNFRCDLTSSTPTSGLLKDRSVAIKDNISIGGLPTTLGTYTELLSRNGSLPVSPIDSSVVGRILSASGVVKGSSTCENHCASPLSFTSVSGPVHHPLLHGYTTGGSSSGSCALVAARSLKQQGADRQWGDLAELGIGSDQGGSVRIPASYTGVYGLKPTFGLVPYTGAASMAPMIDHLGPIAPCLEDIATLLKVMAGYDGLDPRMTPESPLVKQVKDYPQALADFKAKSSGFGGAQKQTPLRVGFLTESFAIAGLASVVRDTVRLAAKAFEAAGAEVTEVSIPLHSEGPIIWTASTRPSMSDSLCQGKTGGHLSYLPPHLQAQWPPSQRAFDLQTASNPALVNIMLSGQFAHRQFGPWLEGKAHRKVFELRAAYDKALEEVDVLITPCAPTLAMPHPDPESRISDKLNSSTGVISNTCPFNVTGHPALSVPCGSAATPDHPDIQLPIGMQIIGRRWEDETTLMAAALFEQGKRSGTI</sequence>
<accession>A0AAN9URT8</accession>
<dbReference type="EMBL" id="JAKJXP020000044">
    <property type="protein sequence ID" value="KAK7751857.1"/>
    <property type="molecule type" value="Genomic_DNA"/>
</dbReference>
<evidence type="ECO:0000313" key="2">
    <source>
        <dbReference type="EMBL" id="KAK7751857.1"/>
    </source>
</evidence>
<dbReference type="Pfam" id="PF01425">
    <property type="entry name" value="Amidase"/>
    <property type="match status" value="1"/>
</dbReference>
<reference evidence="2 3" key="1">
    <citation type="submission" date="2024-02" db="EMBL/GenBank/DDBJ databases">
        <title>De novo assembly and annotation of 12 fungi associated with fruit tree decline syndrome in Ontario, Canada.</title>
        <authorList>
            <person name="Sulman M."/>
            <person name="Ellouze W."/>
            <person name="Ilyukhin E."/>
        </authorList>
    </citation>
    <scope>NUCLEOTIDE SEQUENCE [LARGE SCALE GENOMIC DNA]</scope>
    <source>
        <strain evidence="2 3">M11/M66-122</strain>
    </source>
</reference>
<name>A0AAN9URT8_9PEZI</name>
<dbReference type="AlphaFoldDB" id="A0AAN9URT8"/>
<dbReference type="GO" id="GO:0003824">
    <property type="term" value="F:catalytic activity"/>
    <property type="evidence" value="ECO:0007669"/>
    <property type="project" value="InterPro"/>
</dbReference>
<comment type="caution">
    <text evidence="2">The sequence shown here is derived from an EMBL/GenBank/DDBJ whole genome shotgun (WGS) entry which is preliminary data.</text>
</comment>
<keyword evidence="3" id="KW-1185">Reference proteome</keyword>
<dbReference type="SUPFAM" id="SSF75304">
    <property type="entry name" value="Amidase signature (AS) enzymes"/>
    <property type="match status" value="1"/>
</dbReference>